<dbReference type="InterPro" id="IPR001872">
    <property type="entry name" value="Peptidase_A8"/>
</dbReference>
<evidence type="ECO:0000256" key="6">
    <source>
        <dbReference type="ARBA" id="ARBA00022801"/>
    </source>
</evidence>
<dbReference type="RefSeq" id="WP_088267265.1">
    <property type="nucleotide sequence ID" value="NZ_CANNXG010000005.1"/>
</dbReference>
<dbReference type="EC" id="3.4.23.36" evidence="9"/>
<evidence type="ECO:0000256" key="4">
    <source>
        <dbReference type="ARBA" id="ARBA00022692"/>
    </source>
</evidence>
<dbReference type="PANTHER" id="PTHR33695">
    <property type="entry name" value="LIPOPROTEIN SIGNAL PEPTIDASE"/>
    <property type="match status" value="1"/>
</dbReference>
<dbReference type="PROSITE" id="PS00855">
    <property type="entry name" value="SPASE_II"/>
    <property type="match status" value="1"/>
</dbReference>
<keyword evidence="4 9" id="KW-0812">Transmembrane</keyword>
<keyword evidence="3 9" id="KW-0645">Protease</keyword>
<dbReference type="Proteomes" id="UP000615580">
    <property type="component" value="Unassembled WGS sequence"/>
</dbReference>
<feature type="transmembrane region" description="Helical" evidence="9">
    <location>
        <begin position="140"/>
        <end position="166"/>
    </location>
</feature>
<dbReference type="GO" id="GO:0004190">
    <property type="term" value="F:aspartic-type endopeptidase activity"/>
    <property type="evidence" value="ECO:0007669"/>
    <property type="project" value="UniProtKB-EC"/>
</dbReference>
<evidence type="ECO:0000256" key="5">
    <source>
        <dbReference type="ARBA" id="ARBA00022750"/>
    </source>
</evidence>
<organism evidence="12 13">
    <name type="scientific">Corynebacterium belfantii</name>
    <dbReference type="NCBI Taxonomy" id="2014537"/>
    <lineage>
        <taxon>Bacteria</taxon>
        <taxon>Bacillati</taxon>
        <taxon>Actinomycetota</taxon>
        <taxon>Actinomycetes</taxon>
        <taxon>Mycobacteriales</taxon>
        <taxon>Corynebacteriaceae</taxon>
        <taxon>Corynebacterium</taxon>
    </lineage>
</organism>
<evidence type="ECO:0000256" key="11">
    <source>
        <dbReference type="RuleBase" id="RU004181"/>
    </source>
</evidence>
<dbReference type="PRINTS" id="PR00781">
    <property type="entry name" value="LIPOSIGPTASE"/>
</dbReference>
<reference evidence="12 13" key="1">
    <citation type="journal article" date="2020" name="J. Clin. Microbiol.">
        <title>Assessing the Genetic Diversity of Austrian Corynebacterium diphtheriae Clinical Isolates, 2011-2019.</title>
        <authorList>
            <person name="Schaeffer J."/>
            <person name="Huhulescu S."/>
            <person name="Stoeger A."/>
            <person name="Allerberger F."/>
            <person name="Ruppitsch W."/>
        </authorList>
    </citation>
    <scope>NUCLEOTIDE SEQUENCE [LARGE SCALE GENOMIC DNA]</scope>
    <source>
        <strain evidence="12 13">04-17</strain>
    </source>
</reference>
<dbReference type="EMBL" id="JADQUG010000012">
    <property type="protein sequence ID" value="MBG9353886.1"/>
    <property type="molecule type" value="Genomic_DNA"/>
</dbReference>
<sequence>MSLTDRSNPEARRQKQSQTWVGVMAAIIAFVALVDQLVKTWMLSALRDGNIIYLVGDWFRLRLLFNSGAAFSIGENATWVFTCIQLIFVIGIVATMRKIKDPWQAVGLALIAGGALGNLIDRLFREPAFFIGHVVDFISVGNFAVFNVADSAISCGVVLVVIAMLLEGRKEGKE</sequence>
<feature type="transmembrane region" description="Helical" evidence="9">
    <location>
        <begin position="20"/>
        <end position="38"/>
    </location>
</feature>
<feature type="transmembrane region" description="Helical" evidence="9">
    <location>
        <begin position="103"/>
        <end position="120"/>
    </location>
</feature>
<comment type="function">
    <text evidence="9 10">This protein specifically catalyzes the removal of signal peptides from prolipoproteins.</text>
</comment>
<gene>
    <name evidence="9 12" type="primary">lspA</name>
    <name evidence="12" type="ORF">I4J41_04495</name>
</gene>
<dbReference type="NCBIfam" id="TIGR00077">
    <property type="entry name" value="lspA"/>
    <property type="match status" value="1"/>
</dbReference>
<comment type="similarity">
    <text evidence="1 9 11">Belongs to the peptidase A8 family.</text>
</comment>
<comment type="subcellular location">
    <subcellularLocation>
        <location evidence="9">Cell membrane</location>
        <topology evidence="9">Multi-pass membrane protein</topology>
    </subcellularLocation>
</comment>
<accession>A0ABS0LB85</accession>
<feature type="transmembrane region" description="Helical" evidence="9">
    <location>
        <begin position="77"/>
        <end position="96"/>
    </location>
</feature>
<proteinExistence type="inferred from homology"/>
<keyword evidence="7 9" id="KW-1133">Transmembrane helix</keyword>
<name>A0ABS0LB85_9CORY</name>
<dbReference type="Pfam" id="PF01252">
    <property type="entry name" value="Peptidase_A8"/>
    <property type="match status" value="1"/>
</dbReference>
<comment type="caution">
    <text evidence="12">The sequence shown here is derived from an EMBL/GenBank/DDBJ whole genome shotgun (WGS) entry which is preliminary data.</text>
</comment>
<keyword evidence="6 9" id="KW-0378">Hydrolase</keyword>
<evidence type="ECO:0000256" key="9">
    <source>
        <dbReference type="HAMAP-Rule" id="MF_00161"/>
    </source>
</evidence>
<comment type="pathway">
    <text evidence="9">Protein modification; lipoprotein biosynthesis (signal peptide cleavage).</text>
</comment>
<evidence type="ECO:0000256" key="2">
    <source>
        <dbReference type="ARBA" id="ARBA00022475"/>
    </source>
</evidence>
<evidence type="ECO:0000256" key="1">
    <source>
        <dbReference type="ARBA" id="ARBA00006139"/>
    </source>
</evidence>
<keyword evidence="2 9" id="KW-1003">Cell membrane</keyword>
<protein>
    <recommendedName>
        <fullName evidence="9">Lipoprotein signal peptidase</fullName>
        <ecNumber evidence="9">3.4.23.36</ecNumber>
    </recommendedName>
    <alternativeName>
        <fullName evidence="9">Prolipoprotein signal peptidase</fullName>
    </alternativeName>
    <alternativeName>
        <fullName evidence="9">Signal peptidase II</fullName>
        <shortName evidence="9">SPase II</shortName>
    </alternativeName>
</protein>
<keyword evidence="5 9" id="KW-0064">Aspartyl protease</keyword>
<keyword evidence="13" id="KW-1185">Reference proteome</keyword>
<evidence type="ECO:0000256" key="7">
    <source>
        <dbReference type="ARBA" id="ARBA00022989"/>
    </source>
</evidence>
<evidence type="ECO:0000313" key="13">
    <source>
        <dbReference type="Proteomes" id="UP000615580"/>
    </source>
</evidence>
<evidence type="ECO:0000256" key="8">
    <source>
        <dbReference type="ARBA" id="ARBA00023136"/>
    </source>
</evidence>
<dbReference type="HAMAP" id="MF_00161">
    <property type="entry name" value="LspA"/>
    <property type="match status" value="1"/>
</dbReference>
<dbReference type="PANTHER" id="PTHR33695:SF1">
    <property type="entry name" value="LIPOPROTEIN SIGNAL PEPTIDASE"/>
    <property type="match status" value="1"/>
</dbReference>
<evidence type="ECO:0000256" key="10">
    <source>
        <dbReference type="RuleBase" id="RU000594"/>
    </source>
</evidence>
<evidence type="ECO:0000256" key="3">
    <source>
        <dbReference type="ARBA" id="ARBA00022670"/>
    </source>
</evidence>
<feature type="active site" evidence="9">
    <location>
        <position position="150"/>
    </location>
</feature>
<keyword evidence="8 9" id="KW-0472">Membrane</keyword>
<evidence type="ECO:0000313" key="12">
    <source>
        <dbReference type="EMBL" id="MBG9353886.1"/>
    </source>
</evidence>
<feature type="active site" evidence="9">
    <location>
        <position position="136"/>
    </location>
</feature>
<comment type="catalytic activity">
    <reaction evidence="9 10">
        <text>Release of signal peptides from bacterial membrane prolipoproteins. Hydrolyzes -Xaa-Yaa-Zaa-|-(S,diacylglyceryl)Cys-, in which Xaa is hydrophobic (preferably Leu), and Yaa (Ala or Ser) and Zaa (Gly or Ala) have small, neutral side chains.</text>
        <dbReference type="EC" id="3.4.23.36"/>
    </reaction>
</comment>